<protein>
    <recommendedName>
        <fullName evidence="2">BTB domain-containing protein</fullName>
    </recommendedName>
</protein>
<dbReference type="InterPro" id="IPR011333">
    <property type="entry name" value="SKP1/BTB/POZ_sf"/>
</dbReference>
<dbReference type="AlphaFoldDB" id="A0A4Z1J322"/>
<evidence type="ECO:0000259" key="2">
    <source>
        <dbReference type="PROSITE" id="PS50097"/>
    </source>
</evidence>
<evidence type="ECO:0000256" key="1">
    <source>
        <dbReference type="SAM" id="MobiDB-lite"/>
    </source>
</evidence>
<dbReference type="Gene3D" id="3.30.710.10">
    <property type="entry name" value="Potassium Channel Kv1.1, Chain A"/>
    <property type="match status" value="1"/>
</dbReference>
<sequence>MGNLNEYAIEATKQWNASAGNGLPKKPQSASQSNGSAVQSKSTVLMKLEPDVLFTDTMGMETILLKVGPSDDIHGTMVFSIHKNLLIASSRRFKKMLRDSGPLDRNQMYSIHDTSPAVFKYFNEYIYTRRIPVVSRRMSKAEQGTRVLELCQLYVFAEMFEMDNNFLNKIIDTIQDGLAVSSTLLTFTLVKNILEHSQPESPLRKFCAANALYSAMVPGLDTTGFQWLIKNSDEFFAEFMKMLVKLTKGTDPRIRDAKQEHAKETKIKEAELENGGVAVDGSAIAVPVVGPGVHPCQFHIHGRSGSGSGAANDAEDDEICYLLADLEV</sequence>
<dbReference type="PROSITE" id="PS50097">
    <property type="entry name" value="BTB"/>
    <property type="match status" value="1"/>
</dbReference>
<dbReference type="CDD" id="cd18186">
    <property type="entry name" value="BTB_POZ_ZBTB_KLHL-like"/>
    <property type="match status" value="1"/>
</dbReference>
<dbReference type="Proteomes" id="UP000297452">
    <property type="component" value="Unassembled WGS sequence"/>
</dbReference>
<evidence type="ECO:0000313" key="3">
    <source>
        <dbReference type="EMBL" id="TGO68099.1"/>
    </source>
</evidence>
<comment type="caution">
    <text evidence="3">The sequence shown here is derived from an EMBL/GenBank/DDBJ whole genome shotgun (WGS) entry which is preliminary data.</text>
</comment>
<feature type="domain" description="BTB" evidence="2">
    <location>
        <begin position="61"/>
        <end position="135"/>
    </location>
</feature>
<keyword evidence="4" id="KW-1185">Reference proteome</keyword>
<name>A0A4Z1J322_9HELO</name>
<dbReference type="EMBL" id="PQXJ01000030">
    <property type="protein sequence ID" value="TGO68099.1"/>
    <property type="molecule type" value="Genomic_DNA"/>
</dbReference>
<dbReference type="OrthoDB" id="6359816at2759"/>
<reference evidence="3 4" key="1">
    <citation type="submission" date="2017-12" db="EMBL/GenBank/DDBJ databases">
        <title>Comparative genomics of Botrytis spp.</title>
        <authorList>
            <person name="Valero-Jimenez C.A."/>
            <person name="Tapia P."/>
            <person name="Veloso J."/>
            <person name="Silva-Moreno E."/>
            <person name="Staats M."/>
            <person name="Valdes J.H."/>
            <person name="Van Kan J.A.L."/>
        </authorList>
    </citation>
    <scope>NUCLEOTIDE SEQUENCE [LARGE SCALE GENOMIC DNA]</scope>
    <source>
        <strain evidence="3 4">MUCL2120</strain>
    </source>
</reference>
<dbReference type="SMART" id="SM00225">
    <property type="entry name" value="BTB"/>
    <property type="match status" value="1"/>
</dbReference>
<organism evidence="3 4">
    <name type="scientific">Botryotinia narcissicola</name>
    <dbReference type="NCBI Taxonomy" id="278944"/>
    <lineage>
        <taxon>Eukaryota</taxon>
        <taxon>Fungi</taxon>
        <taxon>Dikarya</taxon>
        <taxon>Ascomycota</taxon>
        <taxon>Pezizomycotina</taxon>
        <taxon>Leotiomycetes</taxon>
        <taxon>Helotiales</taxon>
        <taxon>Sclerotiniaceae</taxon>
        <taxon>Botryotinia</taxon>
    </lineage>
</organism>
<gene>
    <name evidence="3" type="ORF">BOTNAR_0030g00210</name>
</gene>
<feature type="region of interest" description="Disordered" evidence="1">
    <location>
        <begin position="18"/>
        <end position="41"/>
    </location>
</feature>
<accession>A0A4Z1J322</accession>
<dbReference type="Pfam" id="PF00651">
    <property type="entry name" value="BTB"/>
    <property type="match status" value="1"/>
</dbReference>
<feature type="compositionally biased region" description="Polar residues" evidence="1">
    <location>
        <begin position="28"/>
        <end position="41"/>
    </location>
</feature>
<dbReference type="PANTHER" id="PTHR47843:SF2">
    <property type="entry name" value="BTB DOMAIN-CONTAINING PROTEIN"/>
    <property type="match status" value="1"/>
</dbReference>
<evidence type="ECO:0000313" key="4">
    <source>
        <dbReference type="Proteomes" id="UP000297452"/>
    </source>
</evidence>
<dbReference type="STRING" id="278944.A0A4Z1J322"/>
<dbReference type="SUPFAM" id="SSF54695">
    <property type="entry name" value="POZ domain"/>
    <property type="match status" value="1"/>
</dbReference>
<proteinExistence type="predicted"/>
<dbReference type="InterPro" id="IPR000210">
    <property type="entry name" value="BTB/POZ_dom"/>
</dbReference>
<dbReference type="PANTHER" id="PTHR47843">
    <property type="entry name" value="BTB DOMAIN-CONTAINING PROTEIN-RELATED"/>
    <property type="match status" value="1"/>
</dbReference>